<keyword evidence="8" id="KW-0133">Cell shape</keyword>
<keyword evidence="11" id="KW-0472">Membrane</keyword>
<evidence type="ECO:0000256" key="12">
    <source>
        <dbReference type="ARBA" id="ARBA00023316"/>
    </source>
</evidence>
<evidence type="ECO:0000256" key="9">
    <source>
        <dbReference type="ARBA" id="ARBA00022984"/>
    </source>
</evidence>
<dbReference type="InterPro" id="IPR017790">
    <property type="entry name" value="Penicillin-binding_protein_2"/>
</dbReference>
<dbReference type="GO" id="GO:0006508">
    <property type="term" value="P:proteolysis"/>
    <property type="evidence" value="ECO:0007669"/>
    <property type="project" value="UniProtKB-KW"/>
</dbReference>
<dbReference type="PANTHER" id="PTHR30627:SF2">
    <property type="entry name" value="PEPTIDOGLYCAN D,D-TRANSPEPTIDASE MRDA"/>
    <property type="match status" value="1"/>
</dbReference>
<keyword evidence="5" id="KW-0645">Protease</keyword>
<gene>
    <name evidence="16" type="ORF">UFOPK1908_00431</name>
    <name evidence="17" type="ORF">UFOPK3576_00907</name>
</gene>
<keyword evidence="9" id="KW-0573">Peptidoglycan synthesis</keyword>
<evidence type="ECO:0000313" key="17">
    <source>
        <dbReference type="EMBL" id="CAB4908020.1"/>
    </source>
</evidence>
<evidence type="ECO:0000256" key="5">
    <source>
        <dbReference type="ARBA" id="ARBA00022670"/>
    </source>
</evidence>
<reference evidence="17" key="1">
    <citation type="submission" date="2020-05" db="EMBL/GenBank/DDBJ databases">
        <authorList>
            <person name="Chiriac C."/>
            <person name="Salcher M."/>
            <person name="Ghai R."/>
            <person name="Kavagutti S V."/>
        </authorList>
    </citation>
    <scope>NUCLEOTIDE SEQUENCE</scope>
</reference>
<evidence type="ECO:0000259" key="15">
    <source>
        <dbReference type="Pfam" id="PF03717"/>
    </source>
</evidence>
<evidence type="ECO:0000256" key="10">
    <source>
        <dbReference type="ARBA" id="ARBA00022989"/>
    </source>
</evidence>
<feature type="domain" description="Penicillin-binding protein transpeptidase" evidence="14">
    <location>
        <begin position="288"/>
        <end position="661"/>
    </location>
</feature>
<dbReference type="InterPro" id="IPR005311">
    <property type="entry name" value="PBP_dimer"/>
</dbReference>
<evidence type="ECO:0000256" key="13">
    <source>
        <dbReference type="SAM" id="MobiDB-lite"/>
    </source>
</evidence>
<evidence type="ECO:0000256" key="4">
    <source>
        <dbReference type="ARBA" id="ARBA00022519"/>
    </source>
</evidence>
<dbReference type="Gene3D" id="3.40.710.10">
    <property type="entry name" value="DD-peptidase/beta-lactamase superfamily"/>
    <property type="match status" value="1"/>
</dbReference>
<dbReference type="Pfam" id="PF00905">
    <property type="entry name" value="Transpeptidase"/>
    <property type="match status" value="1"/>
</dbReference>
<dbReference type="EMBL" id="CAFBMO010000033">
    <property type="protein sequence ID" value="CAB4908020.1"/>
    <property type="molecule type" value="Genomic_DNA"/>
</dbReference>
<keyword evidence="12" id="KW-0961">Cell wall biogenesis/degradation</keyword>
<dbReference type="Pfam" id="PF03717">
    <property type="entry name" value="PBP_dimer"/>
    <property type="match status" value="1"/>
</dbReference>
<name>A0A6J7GUT0_9ZZZZ</name>
<dbReference type="GO" id="GO:0009252">
    <property type="term" value="P:peptidoglycan biosynthetic process"/>
    <property type="evidence" value="ECO:0007669"/>
    <property type="project" value="UniProtKB-KW"/>
</dbReference>
<evidence type="ECO:0000256" key="2">
    <source>
        <dbReference type="ARBA" id="ARBA00004236"/>
    </source>
</evidence>
<evidence type="ECO:0000256" key="11">
    <source>
        <dbReference type="ARBA" id="ARBA00023136"/>
    </source>
</evidence>
<evidence type="ECO:0000256" key="6">
    <source>
        <dbReference type="ARBA" id="ARBA00022692"/>
    </source>
</evidence>
<dbReference type="GO" id="GO:0071972">
    <property type="term" value="F:peptidoglycan L,D-transpeptidase activity"/>
    <property type="evidence" value="ECO:0007669"/>
    <property type="project" value="TreeGrafter"/>
</dbReference>
<dbReference type="InterPro" id="IPR001460">
    <property type="entry name" value="PCN-bd_Tpept"/>
</dbReference>
<dbReference type="InterPro" id="IPR036138">
    <property type="entry name" value="PBP_dimer_sf"/>
</dbReference>
<dbReference type="Gene3D" id="3.90.1310.10">
    <property type="entry name" value="Penicillin-binding protein 2a (Domain 2)"/>
    <property type="match status" value="1"/>
</dbReference>
<dbReference type="AlphaFoldDB" id="A0A6J7GUT0"/>
<dbReference type="SUPFAM" id="SSF56519">
    <property type="entry name" value="Penicillin binding protein dimerisation domain"/>
    <property type="match status" value="1"/>
</dbReference>
<keyword evidence="4" id="KW-0997">Cell inner membrane</keyword>
<dbReference type="GO" id="GO:0008658">
    <property type="term" value="F:penicillin binding"/>
    <property type="evidence" value="ECO:0007669"/>
    <property type="project" value="InterPro"/>
</dbReference>
<evidence type="ECO:0000256" key="1">
    <source>
        <dbReference type="ARBA" id="ARBA00004167"/>
    </source>
</evidence>
<protein>
    <submittedName>
        <fullName evidence="17">Unannotated protein</fullName>
    </submittedName>
</protein>
<dbReference type="EMBL" id="CAEZVB010000011">
    <property type="protein sequence ID" value="CAB4616702.1"/>
    <property type="molecule type" value="Genomic_DNA"/>
</dbReference>
<keyword evidence="6" id="KW-0812">Transmembrane</keyword>
<dbReference type="SUPFAM" id="SSF56601">
    <property type="entry name" value="beta-lactamase/transpeptidase-like"/>
    <property type="match status" value="1"/>
</dbReference>
<sequence>MRDRSMLRLMVLGVLVFSLVLTLFARLFYLQVIESAKYESASANNSVREIVRPAVRGLILDQAGRPIVSNRTTLEVTVDRVALAREKDDGEAVLNRLALLLGTPVEKINDRLKTCGAEGAKPPPVCWNGSAYQPVPVANGIDPQTAINIMERSTDFTGVTAQLHANRIYPAPFNVNAAHILGYLGPVTESQLEAQGNSDAYDRLRRTDIVGRSGLEAQYDDALRGKPEVTSLAIDTAGHVTEKLGENAATPGNYLVSTIDARLQSVVESQLVNAVQRARSQGYPGKSGAAVVIDVTNGNVLAMASYPTYDPAIWVGGVTKKQYDALKSSDSLSSNAIQGTFAPGSTYKVVSTAAAGKQGFNLGGYYGCPEQYKAGNQTFRNFESHGYGTISLARALEVSCNTVFYGIADTMWKRGGGLDADRTAPDPIANMAKSFGLGTKTGVDLPGESSGRVASRLFKAENWDAKKDSWCANALDGYSETRKTNAKLADFYTALDKENCADGFRWREGDALNAAIGQGDTSVTPLQMAMVYSAIANGGTVYQPRVVKGIIGPEGKVVKNFTPEVKSTVAASKSTLAFLQRALPGVTLRGSGETPFAGFPLGQIPIASKTGSAQVTGNKVSTSWFASFAPANNPKYAVVMMVTEGGTGSKTSGPSVRKIYEALFGVNGRSVNPARSVLVGGAPKLDLPKVRSDGTPVAPKGKNSGVRG</sequence>
<evidence type="ECO:0000256" key="7">
    <source>
        <dbReference type="ARBA" id="ARBA00022801"/>
    </source>
</evidence>
<dbReference type="NCBIfam" id="TIGR03423">
    <property type="entry name" value="pbp2_mrdA"/>
    <property type="match status" value="1"/>
</dbReference>
<dbReference type="InterPro" id="IPR050515">
    <property type="entry name" value="Beta-lactam/transpept"/>
</dbReference>
<evidence type="ECO:0000313" key="16">
    <source>
        <dbReference type="EMBL" id="CAB4616702.1"/>
    </source>
</evidence>
<keyword evidence="7" id="KW-0378">Hydrolase</keyword>
<keyword evidence="10" id="KW-1133">Transmembrane helix</keyword>
<proteinExistence type="predicted"/>
<accession>A0A6J7GUT0</accession>
<dbReference type="PANTHER" id="PTHR30627">
    <property type="entry name" value="PEPTIDOGLYCAN D,D-TRANSPEPTIDASE"/>
    <property type="match status" value="1"/>
</dbReference>
<dbReference type="InterPro" id="IPR012338">
    <property type="entry name" value="Beta-lactam/transpept-like"/>
</dbReference>
<evidence type="ECO:0000259" key="14">
    <source>
        <dbReference type="Pfam" id="PF00905"/>
    </source>
</evidence>
<feature type="domain" description="Penicillin-binding protein dimerisation" evidence="15">
    <location>
        <begin position="53"/>
        <end position="243"/>
    </location>
</feature>
<evidence type="ECO:0000256" key="8">
    <source>
        <dbReference type="ARBA" id="ARBA00022960"/>
    </source>
</evidence>
<organism evidence="17">
    <name type="scientific">freshwater metagenome</name>
    <dbReference type="NCBI Taxonomy" id="449393"/>
    <lineage>
        <taxon>unclassified sequences</taxon>
        <taxon>metagenomes</taxon>
        <taxon>ecological metagenomes</taxon>
    </lineage>
</organism>
<evidence type="ECO:0000256" key="3">
    <source>
        <dbReference type="ARBA" id="ARBA00022475"/>
    </source>
</evidence>
<feature type="region of interest" description="Disordered" evidence="13">
    <location>
        <begin position="688"/>
        <end position="708"/>
    </location>
</feature>
<dbReference type="GO" id="GO:0008360">
    <property type="term" value="P:regulation of cell shape"/>
    <property type="evidence" value="ECO:0007669"/>
    <property type="project" value="UniProtKB-KW"/>
</dbReference>
<dbReference type="GO" id="GO:0071555">
    <property type="term" value="P:cell wall organization"/>
    <property type="evidence" value="ECO:0007669"/>
    <property type="project" value="UniProtKB-KW"/>
</dbReference>
<keyword evidence="3" id="KW-1003">Cell membrane</keyword>
<dbReference type="GO" id="GO:0005886">
    <property type="term" value="C:plasma membrane"/>
    <property type="evidence" value="ECO:0007669"/>
    <property type="project" value="UniProtKB-SubCell"/>
</dbReference>
<dbReference type="GO" id="GO:0009002">
    <property type="term" value="F:serine-type D-Ala-D-Ala carboxypeptidase activity"/>
    <property type="evidence" value="ECO:0007669"/>
    <property type="project" value="InterPro"/>
</dbReference>
<comment type="subcellular location">
    <subcellularLocation>
        <location evidence="2">Cell membrane</location>
    </subcellularLocation>
    <subcellularLocation>
        <location evidence="1">Membrane</location>
        <topology evidence="1">Single-pass membrane protein</topology>
    </subcellularLocation>
</comment>